<reference evidence="8 9" key="1">
    <citation type="submission" date="2018-01" db="EMBL/GenBank/DDBJ databases">
        <title>Draft genome of the strawberry crown rot pathogen Phytophthora cactorum.</title>
        <authorList>
            <person name="Armitage A.D."/>
            <person name="Lysoe E."/>
            <person name="Nellist C.F."/>
            <person name="Harrison R.J."/>
            <person name="Brurberg M.B."/>
        </authorList>
    </citation>
    <scope>NUCLEOTIDE SEQUENCE [LARGE SCALE GENOMIC DNA]</scope>
    <source>
        <strain evidence="8 9">10300</strain>
    </source>
</reference>
<comment type="caution">
    <text evidence="8">The sequence shown here is derived from an EMBL/GenBank/DDBJ whole genome shotgun (WGS) entry which is preliminary data.</text>
</comment>
<proteinExistence type="predicted"/>
<name>A0A329T110_9STRA</name>
<feature type="region of interest" description="Disordered" evidence="1">
    <location>
        <begin position="1"/>
        <end position="22"/>
    </location>
</feature>
<dbReference type="Proteomes" id="UP000697107">
    <property type="component" value="Unassembled WGS sequence"/>
</dbReference>
<evidence type="ECO:0000313" key="5">
    <source>
        <dbReference type="EMBL" id="KAG2989784.1"/>
    </source>
</evidence>
<reference evidence="2" key="2">
    <citation type="submission" date="2018-10" db="EMBL/GenBank/DDBJ databases">
        <title>Effector identification in a new, highly contiguous assembly of the strawberry crown rot pathogen Phytophthora cactorum.</title>
        <authorList>
            <person name="Armitage A.D."/>
            <person name="Nellist C.F."/>
            <person name="Bates H."/>
            <person name="Vickerstaff R.J."/>
            <person name="Harrison R.J."/>
        </authorList>
    </citation>
    <scope>NUCLEOTIDE SEQUENCE</scope>
    <source>
        <strain evidence="2">15-7</strain>
        <strain evidence="3">4032</strain>
        <strain evidence="4">4040</strain>
        <strain evidence="5">P415</strain>
        <strain evidence="6">P421</strain>
    </source>
</reference>
<evidence type="ECO:0000313" key="6">
    <source>
        <dbReference type="EMBL" id="KAG3229084.1"/>
    </source>
</evidence>
<dbReference type="EMBL" id="MJFZ01000009">
    <property type="protein sequence ID" value="RAW42937.1"/>
    <property type="molecule type" value="Genomic_DNA"/>
</dbReference>
<dbReference type="EMBL" id="RCML01000127">
    <property type="protein sequence ID" value="KAG2989784.1"/>
    <property type="molecule type" value="Genomic_DNA"/>
</dbReference>
<dbReference type="EMBL" id="RCMG01000116">
    <property type="protein sequence ID" value="KAG2862931.1"/>
    <property type="molecule type" value="Genomic_DNA"/>
</dbReference>
<protein>
    <submittedName>
        <fullName evidence="8">Uncharacterized protein</fullName>
    </submittedName>
</protein>
<evidence type="ECO:0000313" key="3">
    <source>
        <dbReference type="EMBL" id="KAG2931290.1"/>
    </source>
</evidence>
<accession>A0A329T110</accession>
<evidence type="ECO:0000313" key="4">
    <source>
        <dbReference type="EMBL" id="KAG2947508.1"/>
    </source>
</evidence>
<dbReference type="EMBL" id="RCMV01000005">
    <property type="protein sequence ID" value="KAG3229084.1"/>
    <property type="molecule type" value="Genomic_DNA"/>
</dbReference>
<dbReference type="Proteomes" id="UP000251314">
    <property type="component" value="Unassembled WGS sequence"/>
</dbReference>
<dbReference type="Proteomes" id="UP000774804">
    <property type="component" value="Unassembled WGS sequence"/>
</dbReference>
<evidence type="ECO:0000313" key="7">
    <source>
        <dbReference type="EMBL" id="KAG3229102.1"/>
    </source>
</evidence>
<dbReference type="EMBL" id="RCMK01000131">
    <property type="protein sequence ID" value="KAG2947508.1"/>
    <property type="molecule type" value="Genomic_DNA"/>
</dbReference>
<evidence type="ECO:0000256" key="1">
    <source>
        <dbReference type="SAM" id="MobiDB-lite"/>
    </source>
</evidence>
<dbReference type="Proteomes" id="UP000760860">
    <property type="component" value="Unassembled WGS sequence"/>
</dbReference>
<organism evidence="8 9">
    <name type="scientific">Phytophthora cactorum</name>
    <dbReference type="NCBI Taxonomy" id="29920"/>
    <lineage>
        <taxon>Eukaryota</taxon>
        <taxon>Sar</taxon>
        <taxon>Stramenopiles</taxon>
        <taxon>Oomycota</taxon>
        <taxon>Peronosporomycetes</taxon>
        <taxon>Peronosporales</taxon>
        <taxon>Peronosporaceae</taxon>
        <taxon>Phytophthora</taxon>
    </lineage>
</organism>
<evidence type="ECO:0000313" key="8">
    <source>
        <dbReference type="EMBL" id="RAW42937.1"/>
    </source>
</evidence>
<evidence type="ECO:0000313" key="2">
    <source>
        <dbReference type="EMBL" id="KAG2862931.1"/>
    </source>
</evidence>
<sequence>MPVIDTDFSETEQEFSGFATPQSNHGYPIEMYLIRKVDALDKVT</sequence>
<evidence type="ECO:0000313" key="9">
    <source>
        <dbReference type="Proteomes" id="UP000251314"/>
    </source>
</evidence>
<dbReference type="Proteomes" id="UP000735874">
    <property type="component" value="Unassembled WGS sequence"/>
</dbReference>
<dbReference type="EMBL" id="RCMI01000134">
    <property type="protein sequence ID" value="KAG2931290.1"/>
    <property type="molecule type" value="Genomic_DNA"/>
</dbReference>
<keyword evidence="9" id="KW-1185">Reference proteome</keyword>
<dbReference type="Proteomes" id="UP000736787">
    <property type="component" value="Unassembled WGS sequence"/>
</dbReference>
<dbReference type="AlphaFoldDB" id="A0A329T110"/>
<gene>
    <name evidence="8" type="ORF">PC110_g892</name>
    <name evidence="2" type="ORF">PC113_g5872</name>
    <name evidence="3" type="ORF">PC115_g6158</name>
    <name evidence="4" type="ORF">PC117_g6758</name>
    <name evidence="5" type="ORF">PC118_g5967</name>
    <name evidence="7" type="ORF">PC129_g379</name>
    <name evidence="6" type="ORF">PC129_g405</name>
</gene>
<dbReference type="VEuPathDB" id="FungiDB:PC110_g892"/>
<dbReference type="EMBL" id="RCMV01000005">
    <property type="protein sequence ID" value="KAG3229102.1"/>
    <property type="molecule type" value="Genomic_DNA"/>
</dbReference>